<dbReference type="SMART" id="SM00651">
    <property type="entry name" value="Sm"/>
    <property type="match status" value="1"/>
</dbReference>
<comment type="similarity">
    <text evidence="2">Belongs to the snRNP Sm proteins family.</text>
</comment>
<reference evidence="10" key="1">
    <citation type="submission" date="2021-01" db="EMBL/GenBank/DDBJ databases">
        <authorList>
            <person name="Corre E."/>
            <person name="Pelletier E."/>
            <person name="Niang G."/>
            <person name="Scheremetjew M."/>
            <person name="Finn R."/>
            <person name="Kale V."/>
            <person name="Holt S."/>
            <person name="Cochrane G."/>
            <person name="Meng A."/>
            <person name="Brown T."/>
            <person name="Cohen L."/>
        </authorList>
    </citation>
    <scope>NUCLEOTIDE SEQUENCE</scope>
    <source>
        <strain evidence="10">RCC1871</strain>
    </source>
</reference>
<dbReference type="InterPro" id="IPR044641">
    <property type="entry name" value="Lsm7/SmG-like"/>
</dbReference>
<gene>
    <name evidence="10" type="ORF">CROS1456_LOCUS5735</name>
    <name evidence="11" type="ORF">HKI87_03g20610</name>
</gene>
<reference evidence="11 12" key="2">
    <citation type="submission" date="2024-03" db="EMBL/GenBank/DDBJ databases">
        <title>Complete genome sequence of the green alga Chloropicon roscoffensis RCC1871.</title>
        <authorList>
            <person name="Lemieux C."/>
            <person name="Pombert J.-F."/>
            <person name="Otis C."/>
            <person name="Turmel M."/>
        </authorList>
    </citation>
    <scope>NUCLEOTIDE SEQUENCE [LARGE SCALE GENOMIC DNA]</scope>
    <source>
        <strain evidence="11 12">RCC1871</strain>
    </source>
</reference>
<accession>A0A7S3FPZ4</accession>
<evidence type="ECO:0000256" key="2">
    <source>
        <dbReference type="ARBA" id="ARBA00006850"/>
    </source>
</evidence>
<dbReference type="EMBL" id="CP151503">
    <property type="protein sequence ID" value="WZN60527.1"/>
    <property type="molecule type" value="Genomic_DNA"/>
</dbReference>
<keyword evidence="5" id="KW-0694">RNA-binding</keyword>
<proteinExistence type="inferred from homology"/>
<dbReference type="EMBL" id="HBHZ01007413">
    <property type="protein sequence ID" value="CAE0192645.1"/>
    <property type="molecule type" value="Transcribed_RNA"/>
</dbReference>
<dbReference type="InterPro" id="IPR010920">
    <property type="entry name" value="LSM_dom_sf"/>
</dbReference>
<dbReference type="GO" id="GO:0097526">
    <property type="term" value="C:spliceosomal tri-snRNP complex"/>
    <property type="evidence" value="ECO:0007669"/>
    <property type="project" value="TreeGrafter"/>
</dbReference>
<dbReference type="Gene3D" id="2.30.30.100">
    <property type="match status" value="1"/>
</dbReference>
<dbReference type="GO" id="GO:0005689">
    <property type="term" value="C:U12-type spliceosomal complex"/>
    <property type="evidence" value="ECO:0007669"/>
    <property type="project" value="TreeGrafter"/>
</dbReference>
<evidence type="ECO:0000313" key="11">
    <source>
        <dbReference type="EMBL" id="WZN60527.1"/>
    </source>
</evidence>
<evidence type="ECO:0000256" key="4">
    <source>
        <dbReference type="ARBA" id="ARBA00022728"/>
    </source>
</evidence>
<protein>
    <submittedName>
        <fullName evidence="11">U6 snRNA-associated small nuclear riboprotein LSM7</fullName>
    </submittedName>
</protein>
<keyword evidence="8" id="KW-0687">Ribonucleoprotein</keyword>
<keyword evidence="4" id="KW-0747">Spliceosome</keyword>
<evidence type="ECO:0000256" key="8">
    <source>
        <dbReference type="ARBA" id="ARBA00023274"/>
    </source>
</evidence>
<dbReference type="GO" id="GO:0071013">
    <property type="term" value="C:catalytic step 2 spliceosome"/>
    <property type="evidence" value="ECO:0007669"/>
    <property type="project" value="TreeGrafter"/>
</dbReference>
<dbReference type="GO" id="GO:0000398">
    <property type="term" value="P:mRNA splicing, via spliceosome"/>
    <property type="evidence" value="ECO:0007669"/>
    <property type="project" value="InterPro"/>
</dbReference>
<dbReference type="GO" id="GO:0003723">
    <property type="term" value="F:RNA binding"/>
    <property type="evidence" value="ECO:0007669"/>
    <property type="project" value="UniProtKB-KW"/>
</dbReference>
<dbReference type="AlphaFoldDB" id="A0A7S3FPZ4"/>
<dbReference type="GO" id="GO:0071004">
    <property type="term" value="C:U2-type prespliceosome"/>
    <property type="evidence" value="ECO:0007669"/>
    <property type="project" value="TreeGrafter"/>
</dbReference>
<keyword evidence="12" id="KW-1185">Reference proteome</keyword>
<dbReference type="PANTHER" id="PTHR10553">
    <property type="entry name" value="SMALL NUCLEAR RIBONUCLEOPROTEIN"/>
    <property type="match status" value="1"/>
</dbReference>
<dbReference type="InterPro" id="IPR001163">
    <property type="entry name" value="Sm_dom_euk/arc"/>
</dbReference>
<name>A0A7S3FPZ4_9CHLO</name>
<evidence type="ECO:0000256" key="6">
    <source>
        <dbReference type="ARBA" id="ARBA00023187"/>
    </source>
</evidence>
<dbReference type="PIRSF" id="PIRSF037188">
    <property type="entry name" value="U6_snRNA_Lsm7"/>
    <property type="match status" value="1"/>
</dbReference>
<dbReference type="PANTHER" id="PTHR10553:SF5">
    <property type="entry name" value="U6 SNRNA-ASSOCIATED SM-LIKE PROTEIN LSM7"/>
    <property type="match status" value="1"/>
</dbReference>
<evidence type="ECO:0000256" key="1">
    <source>
        <dbReference type="ARBA" id="ARBA00004123"/>
    </source>
</evidence>
<dbReference type="Proteomes" id="UP001472866">
    <property type="component" value="Chromosome 03"/>
</dbReference>
<dbReference type="InterPro" id="IPR047575">
    <property type="entry name" value="Sm"/>
</dbReference>
<dbReference type="Pfam" id="PF01423">
    <property type="entry name" value="LSM"/>
    <property type="match status" value="1"/>
</dbReference>
<dbReference type="InterPro" id="IPR017132">
    <property type="entry name" value="Lsm7"/>
</dbReference>
<keyword evidence="6" id="KW-0508">mRNA splicing</keyword>
<dbReference type="PROSITE" id="PS52002">
    <property type="entry name" value="SM"/>
    <property type="match status" value="1"/>
</dbReference>
<comment type="subcellular location">
    <subcellularLocation>
        <location evidence="1">Nucleus</location>
    </subcellularLocation>
</comment>
<organism evidence="10">
    <name type="scientific">Chloropicon roscoffensis</name>
    <dbReference type="NCBI Taxonomy" id="1461544"/>
    <lineage>
        <taxon>Eukaryota</taxon>
        <taxon>Viridiplantae</taxon>
        <taxon>Chlorophyta</taxon>
        <taxon>Chloropicophyceae</taxon>
        <taxon>Chloropicales</taxon>
        <taxon>Chloropicaceae</taxon>
        <taxon>Chloropicon</taxon>
    </lineage>
</organism>
<evidence type="ECO:0000256" key="5">
    <source>
        <dbReference type="ARBA" id="ARBA00022884"/>
    </source>
</evidence>
<keyword evidence="7" id="KW-0539">Nucleus</keyword>
<evidence type="ECO:0000313" key="12">
    <source>
        <dbReference type="Proteomes" id="UP001472866"/>
    </source>
</evidence>
<feature type="domain" description="Sm" evidence="9">
    <location>
        <begin position="4"/>
        <end position="84"/>
    </location>
</feature>
<dbReference type="GO" id="GO:0005688">
    <property type="term" value="C:U6 snRNP"/>
    <property type="evidence" value="ECO:0007669"/>
    <property type="project" value="TreeGrafter"/>
</dbReference>
<dbReference type="GO" id="GO:1990726">
    <property type="term" value="C:Lsm1-7-Pat1 complex"/>
    <property type="evidence" value="ECO:0007669"/>
    <property type="project" value="TreeGrafter"/>
</dbReference>
<sequence length="99" mass="10739">MSKQSAVELAKFVDKGVHVKLSGGREVSGVLKGYDQLLNMVLDEAVEYLRDPEDSTKITTNTRKLGLVVCRGTVVMTVSPTTGIEEIANPFTAQMQPAE</sequence>
<dbReference type="GO" id="GO:0000956">
    <property type="term" value="P:nuclear-transcribed mRNA catabolic process"/>
    <property type="evidence" value="ECO:0007669"/>
    <property type="project" value="InterPro"/>
</dbReference>
<keyword evidence="3" id="KW-0507">mRNA processing</keyword>
<evidence type="ECO:0000256" key="3">
    <source>
        <dbReference type="ARBA" id="ARBA00022664"/>
    </source>
</evidence>
<evidence type="ECO:0000259" key="9">
    <source>
        <dbReference type="PROSITE" id="PS52002"/>
    </source>
</evidence>
<evidence type="ECO:0000256" key="7">
    <source>
        <dbReference type="ARBA" id="ARBA00023242"/>
    </source>
</evidence>
<dbReference type="SUPFAM" id="SSF50182">
    <property type="entry name" value="Sm-like ribonucleoproteins"/>
    <property type="match status" value="1"/>
</dbReference>
<dbReference type="CDD" id="cd01729">
    <property type="entry name" value="LSm7"/>
    <property type="match status" value="1"/>
</dbReference>
<evidence type="ECO:0000313" key="10">
    <source>
        <dbReference type="EMBL" id="CAE0192645.1"/>
    </source>
</evidence>